<dbReference type="Pfam" id="PF16492">
    <property type="entry name" value="Cadherin_C_2"/>
    <property type="match status" value="1"/>
</dbReference>
<feature type="domain" description="Cadherin" evidence="12">
    <location>
        <begin position="348"/>
        <end position="451"/>
    </location>
</feature>
<evidence type="ECO:0000313" key="14">
    <source>
        <dbReference type="RefSeq" id="XP_007937226.1"/>
    </source>
</evidence>
<dbReference type="InterPro" id="IPR020894">
    <property type="entry name" value="Cadherin_CS"/>
</dbReference>
<evidence type="ECO:0000256" key="6">
    <source>
        <dbReference type="ARBA" id="ARBA00022889"/>
    </source>
</evidence>
<proteinExistence type="predicted"/>
<comment type="subcellular location">
    <subcellularLocation>
        <location evidence="1">Membrane</location>
        <topology evidence="1">Single-pass membrane protein</topology>
    </subcellularLocation>
</comment>
<reference evidence="14" key="1">
    <citation type="submission" date="2025-08" db="UniProtKB">
        <authorList>
            <consortium name="RefSeq"/>
        </authorList>
    </citation>
    <scope>IDENTIFICATION</scope>
</reference>
<keyword evidence="9" id="KW-0325">Glycoprotein</keyword>
<evidence type="ECO:0000256" key="8">
    <source>
        <dbReference type="ARBA" id="ARBA00023136"/>
    </source>
</evidence>
<evidence type="ECO:0000256" key="9">
    <source>
        <dbReference type="ARBA" id="ARBA00023180"/>
    </source>
</evidence>
<dbReference type="FunFam" id="2.60.40.60:FF:000046">
    <property type="entry name" value="Protocadherin beta 5"/>
    <property type="match status" value="1"/>
</dbReference>
<feature type="domain" description="Cadherin" evidence="12">
    <location>
        <begin position="576"/>
        <end position="676"/>
    </location>
</feature>
<dbReference type="GO" id="GO:0005509">
    <property type="term" value="F:calcium ion binding"/>
    <property type="evidence" value="ECO:0007669"/>
    <property type="project" value="UniProtKB-UniRule"/>
</dbReference>
<evidence type="ECO:0000256" key="2">
    <source>
        <dbReference type="ARBA" id="ARBA00022692"/>
    </source>
</evidence>
<dbReference type="OrthoDB" id="6252479at2759"/>
<evidence type="ECO:0000256" key="7">
    <source>
        <dbReference type="ARBA" id="ARBA00022989"/>
    </source>
</evidence>
<evidence type="ECO:0000256" key="10">
    <source>
        <dbReference type="PROSITE-ProRule" id="PRU00043"/>
    </source>
</evidence>
<dbReference type="PANTHER" id="PTHR24028:SF54">
    <property type="entry name" value="PROTOCADHERIN BETA-10"/>
    <property type="match status" value="1"/>
</dbReference>
<dbReference type="FunFam" id="2.60.40.60:FF:000018">
    <property type="entry name" value="Protocadherin gamma c3"/>
    <property type="match status" value="1"/>
</dbReference>
<dbReference type="GO" id="GO:0007156">
    <property type="term" value="P:homophilic cell adhesion via plasma membrane adhesion molecules"/>
    <property type="evidence" value="ECO:0007669"/>
    <property type="project" value="InterPro"/>
</dbReference>
<protein>
    <submittedName>
        <fullName evidence="14">Protocadherin beta-10</fullName>
    </submittedName>
</protein>
<dbReference type="InterPro" id="IPR032455">
    <property type="entry name" value="Cadherin_C"/>
</dbReference>
<dbReference type="PRINTS" id="PR00205">
    <property type="entry name" value="CADHERIN"/>
</dbReference>
<feature type="domain" description="Cadherin" evidence="12">
    <location>
        <begin position="452"/>
        <end position="561"/>
    </location>
</feature>
<dbReference type="PANTHER" id="PTHR24028">
    <property type="entry name" value="CADHERIN-87A"/>
    <property type="match status" value="1"/>
</dbReference>
<dbReference type="SMART" id="SM00112">
    <property type="entry name" value="CA"/>
    <property type="match status" value="5"/>
</dbReference>
<name>A0A8B6ZTG1_ORYAF</name>
<sequence>MEEGRLRFRRQRQVLFIFLLWGVSLARSRFGLYSVTEEADRGSFVVNLAKDLGLAERELAARGARVVSDDNKQYLLLDSQTGDLFTNEKLDREKLCGSTEPCMLHFQILMDNPIQIYQAELRIRDLNDHSPVFQDKEMVLKILENTAEGTTFQLERAQDSDGGLNGIQKYTINPNSFFHIKITDSDEGVIYPELVLDKALDWEEQQEISLTLTALDGGSPPRSGTTTIRIIVVDINDNAPLFVEALYETQVKENSPIGSFIVKVSAEDVDSGVNAEVSYSFFDASEEIRTTFQINPFSGEIVTRALLDYELIQSYKINIQAIDGGSLSARCTVLVEVLDTNDNPPELIMSTLSNYIPENSPEMTLAVFRIRDRDSGENGKMACYIQNDLPFLLKPSVENFYVLMTERALDRESRAEYNITITVTDFGKPRLKTQHNITVLVSDVNDNSPSFTQTSYTLFVHENNSPALLMGSVSATDRDSGTNAQVTYSLLPPQDPHLPIASLVSINADNGHLFALRSLDYEALRAFEFRVGAVDAGSPALSSEVLVRVVVVDENDNSPFVLYPLQNGSAPCTELVPRAAEAGYLVTKVVAVDNDSGQNAWLSYQLLKATEPGLFRVWAHNGEVRTARLLSERDATKHRLVVLVKDNGEPSMSATVTLHVLLVDGFSQPYLPLPEVPLDETQADSLTIYLVTALASVSTLFLFSVLLFVAVRLCRRNRAALVGRCSVPEGHFPGHLVDINGTGTLSQSYQYEVCLTRGSGTSEFQFLKPIISCYPPQGTTSEIEENSNFQNSFGFNY</sequence>
<keyword evidence="7 11" id="KW-1133">Transmembrane helix</keyword>
<evidence type="ECO:0000256" key="4">
    <source>
        <dbReference type="ARBA" id="ARBA00022737"/>
    </source>
</evidence>
<dbReference type="CDD" id="cd11304">
    <property type="entry name" value="Cadherin_repeat"/>
    <property type="match status" value="4"/>
</dbReference>
<dbReference type="InterPro" id="IPR015919">
    <property type="entry name" value="Cadherin-like_sf"/>
</dbReference>
<dbReference type="GeneID" id="103195456"/>
<feature type="domain" description="Cadherin" evidence="12">
    <location>
        <begin position="134"/>
        <end position="242"/>
    </location>
</feature>
<accession>A0A8B6ZTG1</accession>
<keyword evidence="13" id="KW-1185">Reference proteome</keyword>
<evidence type="ECO:0000256" key="11">
    <source>
        <dbReference type="SAM" id="Phobius"/>
    </source>
</evidence>
<dbReference type="RefSeq" id="XP_007937226.1">
    <property type="nucleotide sequence ID" value="XM_007939035.1"/>
</dbReference>
<keyword evidence="3" id="KW-0732">Signal</keyword>
<feature type="domain" description="Cadherin" evidence="12">
    <location>
        <begin position="68"/>
        <end position="133"/>
    </location>
</feature>
<dbReference type="FunFam" id="2.60.40.60:FF:000006">
    <property type="entry name" value="Protocadherin alpha 2"/>
    <property type="match status" value="1"/>
</dbReference>
<dbReference type="FunFam" id="2.60.40.60:FF:000001">
    <property type="entry name" value="Protocadherin alpha 2"/>
    <property type="match status" value="1"/>
</dbReference>
<keyword evidence="4" id="KW-0677">Repeat</keyword>
<evidence type="ECO:0000256" key="3">
    <source>
        <dbReference type="ARBA" id="ARBA00022729"/>
    </source>
</evidence>
<evidence type="ECO:0000313" key="13">
    <source>
        <dbReference type="Proteomes" id="UP000694850"/>
    </source>
</evidence>
<keyword evidence="2 11" id="KW-0812">Transmembrane</keyword>
<dbReference type="InterPro" id="IPR013164">
    <property type="entry name" value="Cadherin_N"/>
</dbReference>
<gene>
    <name evidence="14" type="primary">LOC103195456</name>
</gene>
<evidence type="ECO:0000256" key="1">
    <source>
        <dbReference type="ARBA" id="ARBA00004167"/>
    </source>
</evidence>
<evidence type="ECO:0000256" key="5">
    <source>
        <dbReference type="ARBA" id="ARBA00022837"/>
    </source>
</evidence>
<dbReference type="Proteomes" id="UP000694850">
    <property type="component" value="Unplaced"/>
</dbReference>
<dbReference type="FunFam" id="2.60.40.60:FF:000002">
    <property type="entry name" value="Protocadherin alpha 2"/>
    <property type="match status" value="1"/>
</dbReference>
<keyword evidence="5 10" id="KW-0106">Calcium</keyword>
<feature type="domain" description="Cadherin" evidence="12">
    <location>
        <begin position="243"/>
        <end position="347"/>
    </location>
</feature>
<keyword evidence="6" id="KW-0130">Cell adhesion</keyword>
<dbReference type="Gene3D" id="2.60.40.60">
    <property type="entry name" value="Cadherins"/>
    <property type="match status" value="6"/>
</dbReference>
<dbReference type="PROSITE" id="PS50268">
    <property type="entry name" value="CADHERIN_2"/>
    <property type="match status" value="6"/>
</dbReference>
<dbReference type="InterPro" id="IPR002126">
    <property type="entry name" value="Cadherin-like_dom"/>
</dbReference>
<organism evidence="13 14">
    <name type="scientific">Orycteropus afer afer</name>
    <dbReference type="NCBI Taxonomy" id="1230840"/>
    <lineage>
        <taxon>Eukaryota</taxon>
        <taxon>Metazoa</taxon>
        <taxon>Chordata</taxon>
        <taxon>Craniata</taxon>
        <taxon>Vertebrata</taxon>
        <taxon>Euteleostomi</taxon>
        <taxon>Mammalia</taxon>
        <taxon>Eutheria</taxon>
        <taxon>Afrotheria</taxon>
        <taxon>Tubulidentata</taxon>
        <taxon>Orycteropodidae</taxon>
        <taxon>Orycteropus</taxon>
    </lineage>
</organism>
<dbReference type="AlphaFoldDB" id="A0A8B6ZTG1"/>
<dbReference type="FunFam" id="2.60.40.60:FF:000309">
    <property type="entry name" value="Protocadherin beta-8"/>
    <property type="match status" value="1"/>
</dbReference>
<dbReference type="Pfam" id="PF08266">
    <property type="entry name" value="Cadherin_2"/>
    <property type="match status" value="1"/>
</dbReference>
<dbReference type="InterPro" id="IPR050174">
    <property type="entry name" value="Protocadherin/Cadherin-CA"/>
</dbReference>
<keyword evidence="8 11" id="KW-0472">Membrane</keyword>
<dbReference type="SUPFAM" id="SSF49313">
    <property type="entry name" value="Cadherin-like"/>
    <property type="match status" value="6"/>
</dbReference>
<dbReference type="PROSITE" id="PS00232">
    <property type="entry name" value="CADHERIN_1"/>
    <property type="match status" value="4"/>
</dbReference>
<dbReference type="GO" id="GO:0005886">
    <property type="term" value="C:plasma membrane"/>
    <property type="evidence" value="ECO:0007669"/>
    <property type="project" value="InterPro"/>
</dbReference>
<evidence type="ECO:0000259" key="12">
    <source>
        <dbReference type="PROSITE" id="PS50268"/>
    </source>
</evidence>
<feature type="transmembrane region" description="Helical" evidence="11">
    <location>
        <begin position="686"/>
        <end position="711"/>
    </location>
</feature>
<dbReference type="Pfam" id="PF00028">
    <property type="entry name" value="Cadherin"/>
    <property type="match status" value="5"/>
</dbReference>